<dbReference type="Pfam" id="PF03109">
    <property type="entry name" value="ABC1"/>
    <property type="match status" value="1"/>
</dbReference>
<gene>
    <name evidence="4" type="ORF">DENIS_3821</name>
</gene>
<comment type="caution">
    <text evidence="4">The sequence shown here is derived from an EMBL/GenBank/DDBJ whole genome shotgun (WGS) entry which is preliminary data.</text>
</comment>
<sequence length="566" mass="65439">MLSIRKIGAFGRTYRHLSRYRQILAILFKYGFGDIVERLNIDQYIEIGLQMISSRRPAHTVQKQTRPERVRMALEELGPTCIKLGQLLSMRADLIPVRFIRELSKLQDDVPPFPFSEVRQIFESEFGALPSELFEHFEEKPFASASIGQVHRARLRSGELVAVKVQRPGLKGIIEVDLEIMLHLAMLMEGNIEEFALHRPVKIVEEFARVVEKELDYTHEMANMERFAGQFFGDPTVYVPRVFRALTTDRILTMEFISGIKISRTDELERAGYDKKKIVAIGTDLLLRQVFDHGFFHADPHPGNIRVISRNAICMLDFGMMGTIDRYNRSDFVDLIYSVVRRDDPRTAQVLLKLTLWEREPDIRALERDVSEFMGQYLYKPLKEIEIGKLLQHLLELTSRHHLRLPPEIFLMLKALGTIEGIARLLDPDFDMVARAAPFIRREKMERFRPKRMAEDVFNLSSDLFEFVQQFPRELLELARIIKRQQLSVQFEHHGLEGLIETHDRISNKLSIAIIVAALIIGSSIVIIARIPPLFYDISLIGIIVFVAAVIMGIWLMIEIIRKGRI</sequence>
<keyword evidence="2" id="KW-1133">Transmembrane helix</keyword>
<dbReference type="EMBL" id="BEXT01000001">
    <property type="protein sequence ID" value="GBC62837.1"/>
    <property type="molecule type" value="Genomic_DNA"/>
</dbReference>
<reference evidence="5" key="2">
    <citation type="submission" date="2019-01" db="EMBL/GenBank/DDBJ databases">
        <title>Genome sequence of Desulfonema ishimotonii strain Tokyo 01.</title>
        <authorList>
            <person name="Fukui M."/>
        </authorList>
    </citation>
    <scope>NUCLEOTIDE SEQUENCE [LARGE SCALE GENOMIC DNA]</scope>
    <source>
        <strain evidence="5">Tokyo 01</strain>
    </source>
</reference>
<dbReference type="PANTHER" id="PTHR10566:SF113">
    <property type="entry name" value="PROTEIN ACTIVITY OF BC1 COMPLEX KINASE 7, CHLOROPLASTIC"/>
    <property type="match status" value="1"/>
</dbReference>
<comment type="similarity">
    <text evidence="1">Belongs to the protein kinase superfamily. ADCK protein kinase family.</text>
</comment>
<protein>
    <submittedName>
        <fullName evidence="4">ABC transporter</fullName>
    </submittedName>
</protein>
<keyword evidence="2" id="KW-0472">Membrane</keyword>
<keyword evidence="5" id="KW-1185">Reference proteome</keyword>
<evidence type="ECO:0000256" key="1">
    <source>
        <dbReference type="ARBA" id="ARBA00009670"/>
    </source>
</evidence>
<dbReference type="InterPro" id="IPR004147">
    <property type="entry name" value="ABC1_dom"/>
</dbReference>
<dbReference type="OrthoDB" id="9795390at2"/>
<accession>A0A401G0V9</accession>
<reference evidence="5" key="1">
    <citation type="submission" date="2017-11" db="EMBL/GenBank/DDBJ databases">
        <authorList>
            <person name="Watanabe M."/>
            <person name="Kojima H."/>
        </authorList>
    </citation>
    <scope>NUCLEOTIDE SEQUENCE [LARGE SCALE GENOMIC DNA]</scope>
    <source>
        <strain evidence="5">Tokyo 01</strain>
    </source>
</reference>
<dbReference type="RefSeq" id="WP_124329977.1">
    <property type="nucleotide sequence ID" value="NZ_BEXT01000001.1"/>
</dbReference>
<evidence type="ECO:0000259" key="3">
    <source>
        <dbReference type="Pfam" id="PF03109"/>
    </source>
</evidence>
<dbReference type="PANTHER" id="PTHR10566">
    <property type="entry name" value="CHAPERONE-ACTIVITY OF BC1 COMPLEX CABC1 -RELATED"/>
    <property type="match status" value="1"/>
</dbReference>
<dbReference type="Proteomes" id="UP000288096">
    <property type="component" value="Unassembled WGS sequence"/>
</dbReference>
<evidence type="ECO:0000313" key="5">
    <source>
        <dbReference type="Proteomes" id="UP000288096"/>
    </source>
</evidence>
<dbReference type="CDD" id="cd05121">
    <property type="entry name" value="ABC1_ADCK3-like"/>
    <property type="match status" value="1"/>
</dbReference>
<organism evidence="4 5">
    <name type="scientific">Desulfonema ishimotonii</name>
    <dbReference type="NCBI Taxonomy" id="45657"/>
    <lineage>
        <taxon>Bacteria</taxon>
        <taxon>Pseudomonadati</taxon>
        <taxon>Thermodesulfobacteriota</taxon>
        <taxon>Desulfobacteria</taxon>
        <taxon>Desulfobacterales</taxon>
        <taxon>Desulfococcaceae</taxon>
        <taxon>Desulfonema</taxon>
    </lineage>
</organism>
<dbReference type="SUPFAM" id="SSF56112">
    <property type="entry name" value="Protein kinase-like (PK-like)"/>
    <property type="match status" value="1"/>
</dbReference>
<name>A0A401G0V9_9BACT</name>
<feature type="transmembrane region" description="Helical" evidence="2">
    <location>
        <begin position="510"/>
        <end position="532"/>
    </location>
</feature>
<dbReference type="AlphaFoldDB" id="A0A401G0V9"/>
<feature type="domain" description="ABC1 atypical kinase-like" evidence="3">
    <location>
        <begin position="105"/>
        <end position="349"/>
    </location>
</feature>
<proteinExistence type="inferred from homology"/>
<evidence type="ECO:0000313" key="4">
    <source>
        <dbReference type="EMBL" id="GBC62837.1"/>
    </source>
</evidence>
<dbReference type="InterPro" id="IPR011009">
    <property type="entry name" value="Kinase-like_dom_sf"/>
</dbReference>
<feature type="transmembrane region" description="Helical" evidence="2">
    <location>
        <begin position="538"/>
        <end position="558"/>
    </location>
</feature>
<evidence type="ECO:0000256" key="2">
    <source>
        <dbReference type="SAM" id="Phobius"/>
    </source>
</evidence>
<dbReference type="InterPro" id="IPR050154">
    <property type="entry name" value="UbiB_kinase"/>
</dbReference>
<keyword evidence="2" id="KW-0812">Transmembrane</keyword>